<keyword evidence="2" id="KW-1133">Transmembrane helix</keyword>
<evidence type="ECO:0000313" key="5">
    <source>
        <dbReference type="Proteomes" id="UP000521872"/>
    </source>
</evidence>
<dbReference type="PROSITE" id="PS51299">
    <property type="entry name" value="HTH_APSES"/>
    <property type="match status" value="1"/>
</dbReference>
<dbReference type="GO" id="GO:0044820">
    <property type="term" value="P:mitotic telomere tethering at nuclear periphery"/>
    <property type="evidence" value="ECO:0007669"/>
    <property type="project" value="TreeGrafter"/>
</dbReference>
<accession>A0A8H4VMK7</accession>
<dbReference type="InterPro" id="IPR003163">
    <property type="entry name" value="Tscrpt_reg_HTH_APSES-type"/>
</dbReference>
<feature type="compositionally biased region" description="Basic and acidic residues" evidence="1">
    <location>
        <begin position="353"/>
        <end position="370"/>
    </location>
</feature>
<feature type="compositionally biased region" description="Polar residues" evidence="1">
    <location>
        <begin position="288"/>
        <end position="297"/>
    </location>
</feature>
<proteinExistence type="predicted"/>
<feature type="transmembrane region" description="Helical" evidence="2">
    <location>
        <begin position="409"/>
        <end position="428"/>
    </location>
</feature>
<feature type="region of interest" description="Disordered" evidence="1">
    <location>
        <begin position="143"/>
        <end position="182"/>
    </location>
</feature>
<keyword evidence="2" id="KW-0472">Membrane</keyword>
<feature type="domain" description="HTH APSES-type" evidence="3">
    <location>
        <begin position="36"/>
        <end position="151"/>
    </location>
</feature>
<dbReference type="AlphaFoldDB" id="A0A8H4VMK7"/>
<feature type="compositionally biased region" description="Low complexity" evidence="1">
    <location>
        <begin position="233"/>
        <end position="249"/>
    </location>
</feature>
<name>A0A8H4VMK7_9AGAR</name>
<dbReference type="PANTHER" id="PTHR38044">
    <property type="entry name" value="BOUQUET FORMATION PROTEIN 4"/>
    <property type="match status" value="1"/>
</dbReference>
<dbReference type="EMBL" id="JAACJL010000045">
    <property type="protein sequence ID" value="KAF4613620.1"/>
    <property type="molecule type" value="Genomic_DNA"/>
</dbReference>
<dbReference type="SUPFAM" id="SSF54616">
    <property type="entry name" value="DNA-binding domain of Mlu1-box binding protein MBP1"/>
    <property type="match status" value="1"/>
</dbReference>
<dbReference type="SMART" id="SM01252">
    <property type="entry name" value="KilA-N"/>
    <property type="match status" value="1"/>
</dbReference>
<dbReference type="GO" id="GO:0070197">
    <property type="term" value="P:meiotic attachment of telomere to nuclear envelope"/>
    <property type="evidence" value="ECO:0007669"/>
    <property type="project" value="InterPro"/>
</dbReference>
<comment type="caution">
    <text evidence="4">The sequence shown here is derived from an EMBL/GenBank/DDBJ whole genome shotgun (WGS) entry which is preliminary data.</text>
</comment>
<evidence type="ECO:0000313" key="4">
    <source>
        <dbReference type="EMBL" id="KAF4613620.1"/>
    </source>
</evidence>
<feature type="compositionally biased region" description="Low complexity" evidence="1">
    <location>
        <begin position="168"/>
        <end position="182"/>
    </location>
</feature>
<feature type="region of interest" description="Disordered" evidence="1">
    <location>
        <begin position="343"/>
        <end position="385"/>
    </location>
</feature>
<sequence length="429" mass="46454">MLARPPLPLRFANPNLRDYTFATQLPPVKYQILNCQGKDILVGRLKIDTPTETGHAFILRRFDTGAVSLTTMFRAAFPTASDTDEKAEINWVRETYDLSGNNGSTRDPHITRLAGTWVSPQIALELGKEYDLGDLIKAVVQATPDPNGNYRRSGKAAPSPSYPPNPPAYTVNTGVPPPTVSTVTTTTTTALASTVVVTKPPSAVKSLPTPSPTSAAPPSKRRKESSPAPAPTPRSSKPPSRASPAPTKTPVRRSTRTKSPAPHSSVVVPLTSVSRTPKVTRSVKKESQASTSLTPGSDLTAVDEESQSVEDGIAGAELREEDIKEQQRLIQDLKVKREEERLAAEAAAGQDNEEVKMEVAEESSSKKREREEEETPLQFDFKEPEAEQRVIATNSRVGRIQLEPRAKSFVWGVAAFAVGMGAVFLPGLF</sequence>
<dbReference type="Proteomes" id="UP000521872">
    <property type="component" value="Unassembled WGS sequence"/>
</dbReference>
<dbReference type="InterPro" id="IPR018004">
    <property type="entry name" value="KilA/APSES_HTH"/>
</dbReference>
<reference evidence="4 5" key="1">
    <citation type="submission" date="2019-12" db="EMBL/GenBank/DDBJ databases">
        <authorList>
            <person name="Floudas D."/>
            <person name="Bentzer J."/>
            <person name="Ahren D."/>
            <person name="Johansson T."/>
            <person name="Persson P."/>
            <person name="Tunlid A."/>
        </authorList>
    </citation>
    <scope>NUCLEOTIDE SEQUENCE [LARGE SCALE GENOMIC DNA]</scope>
    <source>
        <strain evidence="4 5">CBS 102.39</strain>
    </source>
</reference>
<feature type="region of interest" description="Disordered" evidence="1">
    <location>
        <begin position="200"/>
        <end position="309"/>
    </location>
</feature>
<dbReference type="GO" id="GO:0003677">
    <property type="term" value="F:DNA binding"/>
    <property type="evidence" value="ECO:0007669"/>
    <property type="project" value="InterPro"/>
</dbReference>
<evidence type="ECO:0000256" key="2">
    <source>
        <dbReference type="SAM" id="Phobius"/>
    </source>
</evidence>
<dbReference type="PANTHER" id="PTHR38044:SF1">
    <property type="entry name" value="BOUQUET FORMATION PROTEIN 4"/>
    <property type="match status" value="1"/>
</dbReference>
<organism evidence="4 5">
    <name type="scientific">Agrocybe pediades</name>
    <dbReference type="NCBI Taxonomy" id="84607"/>
    <lineage>
        <taxon>Eukaryota</taxon>
        <taxon>Fungi</taxon>
        <taxon>Dikarya</taxon>
        <taxon>Basidiomycota</taxon>
        <taxon>Agaricomycotina</taxon>
        <taxon>Agaricomycetes</taxon>
        <taxon>Agaricomycetidae</taxon>
        <taxon>Agaricales</taxon>
        <taxon>Agaricineae</taxon>
        <taxon>Strophariaceae</taxon>
        <taxon>Agrocybe</taxon>
    </lineage>
</organism>
<dbReference type="InterPro" id="IPR037548">
    <property type="entry name" value="Bqt4"/>
</dbReference>
<evidence type="ECO:0000259" key="3">
    <source>
        <dbReference type="PROSITE" id="PS51299"/>
    </source>
</evidence>
<protein>
    <recommendedName>
        <fullName evidence="3">HTH APSES-type domain-containing protein</fullName>
    </recommendedName>
</protein>
<dbReference type="InterPro" id="IPR036887">
    <property type="entry name" value="HTH_APSES_sf"/>
</dbReference>
<evidence type="ECO:0000256" key="1">
    <source>
        <dbReference type="SAM" id="MobiDB-lite"/>
    </source>
</evidence>
<gene>
    <name evidence="4" type="ORF">D9613_007749</name>
</gene>
<keyword evidence="2" id="KW-0812">Transmembrane</keyword>
<keyword evidence="5" id="KW-1185">Reference proteome</keyword>
<dbReference type="GO" id="GO:1990862">
    <property type="term" value="C:nuclear membrane complex Bqt3-Bqt4"/>
    <property type="evidence" value="ECO:0007669"/>
    <property type="project" value="InterPro"/>
</dbReference>